<comment type="caution">
    <text evidence="3">The sequence shown here is derived from an EMBL/GenBank/DDBJ whole genome shotgun (WGS) entry which is preliminary data.</text>
</comment>
<dbReference type="InterPro" id="IPR004408">
    <property type="entry name" value="Biotin_CoA_COase_ligase"/>
</dbReference>
<reference evidence="3" key="1">
    <citation type="submission" date="2020-04" db="EMBL/GenBank/DDBJ databases">
        <title>Deep metagenomics examines the oral microbiome during advanced dental caries in children, revealing novel taxa and co-occurrences with host molecules.</title>
        <authorList>
            <person name="Baker J.L."/>
            <person name="Morton J.T."/>
            <person name="Dinis M."/>
            <person name="Alvarez R."/>
            <person name="Tran N.C."/>
            <person name="Knight R."/>
            <person name="Edlund A."/>
        </authorList>
    </citation>
    <scope>NUCLEOTIDE SEQUENCE</scope>
    <source>
        <strain evidence="3">JCVI_32_bin.64</strain>
    </source>
</reference>
<name>A0A929N0H7_9ACTO</name>
<dbReference type="Gene3D" id="2.30.30.100">
    <property type="match status" value="1"/>
</dbReference>
<proteinExistence type="predicted"/>
<dbReference type="PANTHER" id="PTHR12835:SF5">
    <property type="entry name" value="BIOTIN--PROTEIN LIGASE"/>
    <property type="match status" value="1"/>
</dbReference>
<protein>
    <submittedName>
        <fullName evidence="3">Biotin--[acetyl-CoA-carboxylase] ligase</fullName>
        <ecNumber evidence="3">6.3.4.15</ecNumber>
    </submittedName>
</protein>
<accession>A0A929N0H7</accession>
<feature type="domain" description="BPL/LPL catalytic" evidence="2">
    <location>
        <begin position="18"/>
        <end position="206"/>
    </location>
</feature>
<dbReference type="PANTHER" id="PTHR12835">
    <property type="entry name" value="BIOTIN PROTEIN LIGASE"/>
    <property type="match status" value="1"/>
</dbReference>
<dbReference type="Proteomes" id="UP000718630">
    <property type="component" value="Unassembled WGS sequence"/>
</dbReference>
<dbReference type="Gene3D" id="3.30.930.10">
    <property type="entry name" value="Bira Bifunctional Protein, Domain 2"/>
    <property type="match status" value="1"/>
</dbReference>
<dbReference type="GO" id="GO:0005737">
    <property type="term" value="C:cytoplasm"/>
    <property type="evidence" value="ECO:0007669"/>
    <property type="project" value="TreeGrafter"/>
</dbReference>
<organism evidence="3 4">
    <name type="scientific">Schaalia georgiae</name>
    <dbReference type="NCBI Taxonomy" id="52768"/>
    <lineage>
        <taxon>Bacteria</taxon>
        <taxon>Bacillati</taxon>
        <taxon>Actinomycetota</taxon>
        <taxon>Actinomycetes</taxon>
        <taxon>Actinomycetales</taxon>
        <taxon>Actinomycetaceae</taxon>
        <taxon>Schaalia</taxon>
    </lineage>
</organism>
<dbReference type="CDD" id="cd16442">
    <property type="entry name" value="BPL"/>
    <property type="match status" value="1"/>
</dbReference>
<dbReference type="InterPro" id="IPR045864">
    <property type="entry name" value="aa-tRNA-synth_II/BPL/LPL"/>
</dbReference>
<dbReference type="InterPro" id="IPR004143">
    <property type="entry name" value="BPL_LPL_catalytic"/>
</dbReference>
<evidence type="ECO:0000256" key="1">
    <source>
        <dbReference type="ARBA" id="ARBA00022598"/>
    </source>
</evidence>
<keyword evidence="1 3" id="KW-0436">Ligase</keyword>
<dbReference type="EC" id="6.3.4.15" evidence="3"/>
<gene>
    <name evidence="3" type="ORF">HXK03_06885</name>
</gene>
<dbReference type="Pfam" id="PF03099">
    <property type="entry name" value="BPL_LplA_LipB"/>
    <property type="match status" value="1"/>
</dbReference>
<dbReference type="EMBL" id="JABZFZ010000383">
    <property type="protein sequence ID" value="MBF0940584.1"/>
    <property type="molecule type" value="Genomic_DNA"/>
</dbReference>
<evidence type="ECO:0000313" key="3">
    <source>
        <dbReference type="EMBL" id="MBF0940584.1"/>
    </source>
</evidence>
<dbReference type="NCBIfam" id="TIGR00121">
    <property type="entry name" value="birA_ligase"/>
    <property type="match status" value="1"/>
</dbReference>
<evidence type="ECO:0000313" key="4">
    <source>
        <dbReference type="Proteomes" id="UP000718630"/>
    </source>
</evidence>
<dbReference type="PROSITE" id="PS51733">
    <property type="entry name" value="BPL_LPL_CATALYTIC"/>
    <property type="match status" value="1"/>
</dbReference>
<dbReference type="SUPFAM" id="SSF55681">
    <property type="entry name" value="Class II aaRS and biotin synthetases"/>
    <property type="match status" value="1"/>
</dbReference>
<sequence>MDGLQRIPLDPRVNAPVYHIASTPSTNSLAVELITDPATPTPHMTTVVAAEQTAGRGRLTRTWTSAPGKGLTASTILSLPTSLALASSGWLIHACALAVRDAVDARLAPLGRATHTKWPNDVCVDGKRKICGILGEVAPASSPFVNTFVIGYGVNISMTDDERPTPEATALSLEGDQEAAASPRGTALALLADILVGLDRRITGLINADGDPIASGLAHEATTRCATIGSRIGVADPTDPTGAPQLEGTATALSPIGTLVVLLDDGTTTDVSAGDVTPIANGKHRA</sequence>
<dbReference type="AlphaFoldDB" id="A0A929N0H7"/>
<evidence type="ECO:0000259" key="2">
    <source>
        <dbReference type="PROSITE" id="PS51733"/>
    </source>
</evidence>
<dbReference type="GO" id="GO:0004077">
    <property type="term" value="F:biotin--[biotin carboxyl-carrier protein] ligase activity"/>
    <property type="evidence" value="ECO:0007669"/>
    <property type="project" value="UniProtKB-EC"/>
</dbReference>